<dbReference type="SUPFAM" id="SSF56112">
    <property type="entry name" value="Protein kinase-like (PK-like)"/>
    <property type="match status" value="1"/>
</dbReference>
<dbReference type="PANTHER" id="PTHR43883:SF1">
    <property type="entry name" value="GLUCONOKINASE"/>
    <property type="match status" value="1"/>
</dbReference>
<dbReference type="Proteomes" id="UP000193200">
    <property type="component" value="Unassembled WGS sequence"/>
</dbReference>
<protein>
    <submittedName>
        <fullName evidence="2">Phosphotransferase enzyme family protein</fullName>
    </submittedName>
</protein>
<evidence type="ECO:0000313" key="2">
    <source>
        <dbReference type="EMBL" id="SLN35940.1"/>
    </source>
</evidence>
<dbReference type="PANTHER" id="PTHR43883">
    <property type="entry name" value="SLR0207 PROTEIN"/>
    <property type="match status" value="1"/>
</dbReference>
<dbReference type="OrthoDB" id="9810277at2"/>
<keyword evidence="2" id="KW-0808">Transferase</keyword>
<dbReference type="InterPro" id="IPR052732">
    <property type="entry name" value="Cell-binding_unc_protein"/>
</dbReference>
<feature type="domain" description="Aminoglycoside phosphotransferase" evidence="1">
    <location>
        <begin position="137"/>
        <end position="289"/>
    </location>
</feature>
<evidence type="ECO:0000259" key="1">
    <source>
        <dbReference type="Pfam" id="PF01636"/>
    </source>
</evidence>
<dbReference type="RefSeq" id="WP_085882657.1">
    <property type="nucleotide sequence ID" value="NZ_FWFR01000001.1"/>
</dbReference>
<keyword evidence="3" id="KW-1185">Reference proteome</keyword>
<dbReference type="InterPro" id="IPR011009">
    <property type="entry name" value="Kinase-like_dom_sf"/>
</dbReference>
<dbReference type="Gene3D" id="3.40.50.300">
    <property type="entry name" value="P-loop containing nucleotide triphosphate hydrolases"/>
    <property type="match status" value="1"/>
</dbReference>
<dbReference type="AlphaFoldDB" id="A0A1Y5SA18"/>
<dbReference type="SUPFAM" id="SSF52540">
    <property type="entry name" value="P-loop containing nucleoside triphosphate hydrolases"/>
    <property type="match status" value="1"/>
</dbReference>
<accession>A0A1Y5SA18</accession>
<proteinExistence type="predicted"/>
<dbReference type="InterPro" id="IPR002575">
    <property type="entry name" value="Aminoglycoside_PTrfase"/>
</dbReference>
<dbReference type="GO" id="GO:0016740">
    <property type="term" value="F:transferase activity"/>
    <property type="evidence" value="ECO:0007669"/>
    <property type="project" value="UniProtKB-KW"/>
</dbReference>
<dbReference type="InParanoid" id="A0A1Y5SA18"/>
<dbReference type="Pfam" id="PF13671">
    <property type="entry name" value="AAA_33"/>
    <property type="match status" value="1"/>
</dbReference>
<dbReference type="Gene3D" id="3.90.1200.10">
    <property type="match status" value="1"/>
</dbReference>
<dbReference type="Pfam" id="PF01636">
    <property type="entry name" value="APH"/>
    <property type="match status" value="1"/>
</dbReference>
<organism evidence="2 3">
    <name type="scientific">Oceanibacterium hippocampi</name>
    <dbReference type="NCBI Taxonomy" id="745714"/>
    <lineage>
        <taxon>Bacteria</taxon>
        <taxon>Pseudomonadati</taxon>
        <taxon>Pseudomonadota</taxon>
        <taxon>Alphaproteobacteria</taxon>
        <taxon>Sneathiellales</taxon>
        <taxon>Sneathiellaceae</taxon>
        <taxon>Oceanibacterium</taxon>
    </lineage>
</organism>
<evidence type="ECO:0000313" key="3">
    <source>
        <dbReference type="Proteomes" id="UP000193200"/>
    </source>
</evidence>
<sequence>MIVDDQRDVVAWLDSPASWKLLGAGGPAGGGADAETVERISTHGAHVFLNGDRALKLKRAVRFDYMDFSTVEQRERFCRLEIELNRRTAPGIYLGVRRISRAGDGSLAFDGDGETVDWLVEMRRFDQAGLFDRLARDGELTPALIEAAADAVADFHRGLEPRRDHGGAGETELVLDVSVDQSERYVPGLFDASEVAALRTGMREACRRLAPLIEARRADGHVRHCHGDLHLRNICLVDGQPTLFDCIEFNDAFAVTDTLYDLAFLLMDLLHRDLRPLANRALGRYLAGMGALTGAGESDEIGGLALMPLFLAMRASIRAHATATMADDDPTSERGRALAAEARDYLRSAHRFITPPPPRLIAIGGFSGSGKSTIARALAPDIGAAPGALVLRSDVIRKRLFGRAETEPLPQDAYRPEVSERVYAMLGARAAEALAAGSAVIADAVFDREPDRARIADVAARAGVPFDGFWLEASKAALARRIAQRRDDASDADVAVLESQLARGGHAGEWRTVDAGGSIEAVSEAVRNALKGR</sequence>
<dbReference type="EMBL" id="FWFR01000001">
    <property type="protein sequence ID" value="SLN35940.1"/>
    <property type="molecule type" value="Genomic_DNA"/>
</dbReference>
<dbReference type="InterPro" id="IPR027417">
    <property type="entry name" value="P-loop_NTPase"/>
</dbReference>
<reference evidence="2 3" key="1">
    <citation type="submission" date="2017-03" db="EMBL/GenBank/DDBJ databases">
        <authorList>
            <person name="Afonso C.L."/>
            <person name="Miller P.J."/>
            <person name="Scott M.A."/>
            <person name="Spackman E."/>
            <person name="Goraichik I."/>
            <person name="Dimitrov K.M."/>
            <person name="Suarez D.L."/>
            <person name="Swayne D.E."/>
        </authorList>
    </citation>
    <scope>NUCLEOTIDE SEQUENCE [LARGE SCALE GENOMIC DNA]</scope>
    <source>
        <strain evidence="2 3">CECT 7691</strain>
    </source>
</reference>
<gene>
    <name evidence="2" type="ORF">OCH7691_01443</name>
</gene>
<name>A0A1Y5SA18_9PROT</name>